<dbReference type="SUPFAM" id="SSF51735">
    <property type="entry name" value="NAD(P)-binding Rossmann-fold domains"/>
    <property type="match status" value="1"/>
</dbReference>
<feature type="domain" description="NmrA-like" evidence="3">
    <location>
        <begin position="5"/>
        <end position="256"/>
    </location>
</feature>
<keyword evidence="2" id="KW-0560">Oxidoreductase</keyword>
<dbReference type="AlphaFoldDB" id="A0A8E2F9R4"/>
<sequence>MAAASKNILIFGATGVIGLHITQALLNAKAHFGRVAAFTSSGTAESKKHIIQGLEKQGLEVVIGDIHKEEDIISVYKEFDTVISALGRNVIASQIDLIRLAEASNSIIRFFPSEYGTDIEYGPASAMEKPHQQKLKVRKYISSSVNRLEYTYLVTGPYADMYIAKSPDRPEMGTFDVKAKRAVLLGDADGKISFTTMPDVGKLLVAALKRPEATRNRALKVNSFTSTPNAILAEFERQTGQKWDISYISLTKLKELENKAWEEQVPWATSFTLRRIWAEGGTLYEKRDNSDIGMEDEDMENLEIVVKRAISQQT</sequence>
<evidence type="ECO:0000256" key="2">
    <source>
        <dbReference type="ARBA" id="ARBA00023002"/>
    </source>
</evidence>
<dbReference type="OrthoDB" id="419598at2759"/>
<dbReference type="Gene3D" id="3.90.25.10">
    <property type="entry name" value="UDP-galactose 4-epimerase, domain 1"/>
    <property type="match status" value="1"/>
</dbReference>
<dbReference type="GO" id="GO:0016491">
    <property type="term" value="F:oxidoreductase activity"/>
    <property type="evidence" value="ECO:0007669"/>
    <property type="project" value="UniProtKB-KW"/>
</dbReference>
<dbReference type="Gene3D" id="3.40.50.720">
    <property type="entry name" value="NAD(P)-binding Rossmann-like Domain"/>
    <property type="match status" value="1"/>
</dbReference>
<dbReference type="PANTHER" id="PTHR47706">
    <property type="entry name" value="NMRA-LIKE FAMILY PROTEIN"/>
    <property type="match status" value="1"/>
</dbReference>
<dbReference type="Proteomes" id="UP000250140">
    <property type="component" value="Unassembled WGS sequence"/>
</dbReference>
<dbReference type="Pfam" id="PF05368">
    <property type="entry name" value="NmrA"/>
    <property type="match status" value="1"/>
</dbReference>
<dbReference type="CDD" id="cd05259">
    <property type="entry name" value="PCBER_SDR_a"/>
    <property type="match status" value="1"/>
</dbReference>
<name>A0A8E2F9R4_9PEZI</name>
<keyword evidence="1" id="KW-0521">NADP</keyword>
<evidence type="ECO:0000256" key="1">
    <source>
        <dbReference type="ARBA" id="ARBA00022857"/>
    </source>
</evidence>
<dbReference type="InterPro" id="IPR008030">
    <property type="entry name" value="NmrA-like"/>
</dbReference>
<evidence type="ECO:0000313" key="4">
    <source>
        <dbReference type="EMBL" id="OCL13192.1"/>
    </source>
</evidence>
<dbReference type="InterPro" id="IPR051609">
    <property type="entry name" value="NmrA/Isoflavone_reductase-like"/>
</dbReference>
<dbReference type="PANTHER" id="PTHR47706:SF11">
    <property type="entry name" value="ISOFLAVONE REDUCTASE FAMILY PROTEIN (AFU_ORTHOLOGUE AFUA_1G12510)"/>
    <property type="match status" value="1"/>
</dbReference>
<reference evidence="4 5" key="1">
    <citation type="journal article" date="2016" name="Nat. Commun.">
        <title>Ectomycorrhizal ecology is imprinted in the genome of the dominant symbiotic fungus Cenococcum geophilum.</title>
        <authorList>
            <consortium name="DOE Joint Genome Institute"/>
            <person name="Peter M."/>
            <person name="Kohler A."/>
            <person name="Ohm R.A."/>
            <person name="Kuo A."/>
            <person name="Krutzmann J."/>
            <person name="Morin E."/>
            <person name="Arend M."/>
            <person name="Barry K.W."/>
            <person name="Binder M."/>
            <person name="Choi C."/>
            <person name="Clum A."/>
            <person name="Copeland A."/>
            <person name="Grisel N."/>
            <person name="Haridas S."/>
            <person name="Kipfer T."/>
            <person name="LaButti K."/>
            <person name="Lindquist E."/>
            <person name="Lipzen A."/>
            <person name="Maire R."/>
            <person name="Meier B."/>
            <person name="Mihaltcheva S."/>
            <person name="Molinier V."/>
            <person name="Murat C."/>
            <person name="Poggeler S."/>
            <person name="Quandt C.A."/>
            <person name="Sperisen C."/>
            <person name="Tritt A."/>
            <person name="Tisserant E."/>
            <person name="Crous P.W."/>
            <person name="Henrissat B."/>
            <person name="Nehls U."/>
            <person name="Egli S."/>
            <person name="Spatafora J.W."/>
            <person name="Grigoriev I.V."/>
            <person name="Martin F.M."/>
        </authorList>
    </citation>
    <scope>NUCLEOTIDE SEQUENCE [LARGE SCALE GENOMIC DNA]</scope>
    <source>
        <strain evidence="4 5">CBS 207.34</strain>
    </source>
</reference>
<keyword evidence="5" id="KW-1185">Reference proteome</keyword>
<organism evidence="4 5">
    <name type="scientific">Glonium stellatum</name>
    <dbReference type="NCBI Taxonomy" id="574774"/>
    <lineage>
        <taxon>Eukaryota</taxon>
        <taxon>Fungi</taxon>
        <taxon>Dikarya</taxon>
        <taxon>Ascomycota</taxon>
        <taxon>Pezizomycotina</taxon>
        <taxon>Dothideomycetes</taxon>
        <taxon>Pleosporomycetidae</taxon>
        <taxon>Gloniales</taxon>
        <taxon>Gloniaceae</taxon>
        <taxon>Glonium</taxon>
    </lineage>
</organism>
<dbReference type="InterPro" id="IPR045312">
    <property type="entry name" value="PCBER-like"/>
</dbReference>
<accession>A0A8E2F9R4</accession>
<protein>
    <submittedName>
        <fullName evidence="4">Isoflavone reductase family protein</fullName>
    </submittedName>
</protein>
<proteinExistence type="predicted"/>
<evidence type="ECO:0000259" key="3">
    <source>
        <dbReference type="Pfam" id="PF05368"/>
    </source>
</evidence>
<dbReference type="EMBL" id="KV748769">
    <property type="protein sequence ID" value="OCL13192.1"/>
    <property type="molecule type" value="Genomic_DNA"/>
</dbReference>
<dbReference type="InterPro" id="IPR036291">
    <property type="entry name" value="NAD(P)-bd_dom_sf"/>
</dbReference>
<gene>
    <name evidence="4" type="ORF">AOQ84DRAFT_385575</name>
</gene>
<evidence type="ECO:0000313" key="5">
    <source>
        <dbReference type="Proteomes" id="UP000250140"/>
    </source>
</evidence>